<dbReference type="Pfam" id="PF00379">
    <property type="entry name" value="Chitin_bind_4"/>
    <property type="match status" value="1"/>
</dbReference>
<dbReference type="AlphaFoldDB" id="A0A8K0PA29"/>
<reference evidence="4" key="1">
    <citation type="submission" date="2013-04" db="EMBL/GenBank/DDBJ databases">
        <authorList>
            <person name="Qu J."/>
            <person name="Murali S.C."/>
            <person name="Bandaranaike D."/>
            <person name="Bellair M."/>
            <person name="Blankenburg K."/>
            <person name="Chao H."/>
            <person name="Dinh H."/>
            <person name="Doddapaneni H."/>
            <person name="Downs B."/>
            <person name="Dugan-Rocha S."/>
            <person name="Elkadiri S."/>
            <person name="Gnanaolivu R.D."/>
            <person name="Hernandez B."/>
            <person name="Javaid M."/>
            <person name="Jayaseelan J.C."/>
            <person name="Lee S."/>
            <person name="Li M."/>
            <person name="Ming W."/>
            <person name="Munidasa M."/>
            <person name="Muniz J."/>
            <person name="Nguyen L."/>
            <person name="Ongeri F."/>
            <person name="Osuji N."/>
            <person name="Pu L.-L."/>
            <person name="Puazo M."/>
            <person name="Qu C."/>
            <person name="Quiroz J."/>
            <person name="Raj R."/>
            <person name="Weissenberger G."/>
            <person name="Xin Y."/>
            <person name="Zou X."/>
            <person name="Han Y."/>
            <person name="Richards S."/>
            <person name="Worley K."/>
            <person name="Muzny D."/>
            <person name="Gibbs R."/>
        </authorList>
    </citation>
    <scope>NUCLEOTIDE SEQUENCE</scope>
    <source>
        <strain evidence="4">Sampled in the wild</strain>
    </source>
</reference>
<comment type="caution">
    <text evidence="4">The sequence shown here is derived from an EMBL/GenBank/DDBJ whole genome shotgun (WGS) entry which is preliminary data.</text>
</comment>
<name>A0A8K0PA29_LADFU</name>
<dbReference type="InterPro" id="IPR050468">
    <property type="entry name" value="Cuticle_Struct_Prot"/>
</dbReference>
<evidence type="ECO:0000313" key="4">
    <source>
        <dbReference type="EMBL" id="KAG8237483.1"/>
    </source>
</evidence>
<evidence type="ECO:0000256" key="1">
    <source>
        <dbReference type="PROSITE-ProRule" id="PRU00497"/>
    </source>
</evidence>
<dbReference type="GO" id="GO:0062129">
    <property type="term" value="C:chitin-based extracellular matrix"/>
    <property type="evidence" value="ECO:0007669"/>
    <property type="project" value="TreeGrafter"/>
</dbReference>
<evidence type="ECO:0000256" key="3">
    <source>
        <dbReference type="SAM" id="SignalP"/>
    </source>
</evidence>
<evidence type="ECO:0000256" key="2">
    <source>
        <dbReference type="SAM" id="MobiDB-lite"/>
    </source>
</evidence>
<feature type="region of interest" description="Disordered" evidence="2">
    <location>
        <begin position="90"/>
        <end position="211"/>
    </location>
</feature>
<evidence type="ECO:0000313" key="5">
    <source>
        <dbReference type="Proteomes" id="UP000792457"/>
    </source>
</evidence>
<dbReference type="InterPro" id="IPR000618">
    <property type="entry name" value="Insect_cuticle"/>
</dbReference>
<feature type="compositionally biased region" description="Low complexity" evidence="2">
    <location>
        <begin position="136"/>
        <end position="177"/>
    </location>
</feature>
<dbReference type="OrthoDB" id="6371055at2759"/>
<keyword evidence="3" id="KW-0732">Signal</keyword>
<protein>
    <submittedName>
        <fullName evidence="4">Uncharacterized protein</fullName>
    </submittedName>
</protein>
<dbReference type="PANTHER" id="PTHR10380">
    <property type="entry name" value="CUTICLE PROTEIN"/>
    <property type="match status" value="1"/>
</dbReference>
<accession>A0A8K0PA29</accession>
<sequence length="225" mass="25680">MVFSRPVLVFSFALFCHALAQYNQQYTTPVPILKQINRHNDDGSYSYGYEGADGTFRIETKHPTGEVYGKYGFVDDVGTQRVVEYGATRRGFEPTGTGITVAPPTIHSGSENNLDYDDGQYREDPRMYYKEESDSRPSSGSSRFNTGFSSSSRQQYQQPQYQSQQYQQPQQQYQPQQFSNRQYYQPQEERNAPRAPVSVDPTLFRGHPASNFDVNTGSYVIKYSG</sequence>
<feature type="chain" id="PRO_5035435787" evidence="3">
    <location>
        <begin position="21"/>
        <end position="225"/>
    </location>
</feature>
<feature type="signal peptide" evidence="3">
    <location>
        <begin position="1"/>
        <end position="20"/>
    </location>
</feature>
<dbReference type="EMBL" id="KZ309175">
    <property type="protein sequence ID" value="KAG8237483.1"/>
    <property type="molecule type" value="Genomic_DNA"/>
</dbReference>
<dbReference type="PANTHER" id="PTHR10380:SF205">
    <property type="entry name" value="CUTICULAR PROTEIN 97EB"/>
    <property type="match status" value="1"/>
</dbReference>
<dbReference type="Proteomes" id="UP000792457">
    <property type="component" value="Unassembled WGS sequence"/>
</dbReference>
<dbReference type="PROSITE" id="PS51155">
    <property type="entry name" value="CHIT_BIND_RR_2"/>
    <property type="match status" value="1"/>
</dbReference>
<keyword evidence="1" id="KW-0193">Cuticle</keyword>
<proteinExistence type="predicted"/>
<organism evidence="4 5">
    <name type="scientific">Ladona fulva</name>
    <name type="common">Scarce chaser dragonfly</name>
    <name type="synonym">Libellula fulva</name>
    <dbReference type="NCBI Taxonomy" id="123851"/>
    <lineage>
        <taxon>Eukaryota</taxon>
        <taxon>Metazoa</taxon>
        <taxon>Ecdysozoa</taxon>
        <taxon>Arthropoda</taxon>
        <taxon>Hexapoda</taxon>
        <taxon>Insecta</taxon>
        <taxon>Pterygota</taxon>
        <taxon>Palaeoptera</taxon>
        <taxon>Odonata</taxon>
        <taxon>Epiprocta</taxon>
        <taxon>Anisoptera</taxon>
        <taxon>Libelluloidea</taxon>
        <taxon>Libellulidae</taxon>
        <taxon>Ladona</taxon>
    </lineage>
</organism>
<gene>
    <name evidence="4" type="ORF">J437_LFUL017549</name>
</gene>
<reference evidence="4" key="2">
    <citation type="submission" date="2017-10" db="EMBL/GenBank/DDBJ databases">
        <title>Ladona fulva Genome sequencing and assembly.</title>
        <authorList>
            <person name="Murali S."/>
            <person name="Richards S."/>
            <person name="Bandaranaike D."/>
            <person name="Bellair M."/>
            <person name="Blankenburg K."/>
            <person name="Chao H."/>
            <person name="Dinh H."/>
            <person name="Doddapaneni H."/>
            <person name="Dugan-Rocha S."/>
            <person name="Elkadiri S."/>
            <person name="Gnanaolivu R."/>
            <person name="Hernandez B."/>
            <person name="Skinner E."/>
            <person name="Javaid M."/>
            <person name="Lee S."/>
            <person name="Li M."/>
            <person name="Ming W."/>
            <person name="Munidasa M."/>
            <person name="Muniz J."/>
            <person name="Nguyen L."/>
            <person name="Hughes D."/>
            <person name="Osuji N."/>
            <person name="Pu L.-L."/>
            <person name="Puazo M."/>
            <person name="Qu C."/>
            <person name="Quiroz J."/>
            <person name="Raj R."/>
            <person name="Weissenberger G."/>
            <person name="Xin Y."/>
            <person name="Zou X."/>
            <person name="Han Y."/>
            <person name="Worley K."/>
            <person name="Muzny D."/>
            <person name="Gibbs R."/>
        </authorList>
    </citation>
    <scope>NUCLEOTIDE SEQUENCE</scope>
    <source>
        <strain evidence="4">Sampled in the wild</strain>
    </source>
</reference>
<feature type="compositionally biased region" description="Basic and acidic residues" evidence="2">
    <location>
        <begin position="119"/>
        <end position="135"/>
    </location>
</feature>
<keyword evidence="5" id="KW-1185">Reference proteome</keyword>
<dbReference type="GO" id="GO:0008010">
    <property type="term" value="F:structural constituent of chitin-based larval cuticle"/>
    <property type="evidence" value="ECO:0007669"/>
    <property type="project" value="TreeGrafter"/>
</dbReference>